<dbReference type="PANTHER" id="PTHR23292">
    <property type="entry name" value="LIPOPOLYSACCHARIDE-INDUCED TUMOR NECROSIS FACTOR-ALPHA FACTOR"/>
    <property type="match status" value="1"/>
</dbReference>
<evidence type="ECO:0000256" key="5">
    <source>
        <dbReference type="ARBA" id="ARBA00023136"/>
    </source>
</evidence>
<dbReference type="PROSITE" id="PS51837">
    <property type="entry name" value="LITAF"/>
    <property type="match status" value="1"/>
</dbReference>
<dbReference type="SMART" id="SM00714">
    <property type="entry name" value="LITAF"/>
    <property type="match status" value="1"/>
</dbReference>
<organism evidence="9 10">
    <name type="scientific">Euplotes crassus</name>
    <dbReference type="NCBI Taxonomy" id="5936"/>
    <lineage>
        <taxon>Eukaryota</taxon>
        <taxon>Sar</taxon>
        <taxon>Alveolata</taxon>
        <taxon>Ciliophora</taxon>
        <taxon>Intramacronucleata</taxon>
        <taxon>Spirotrichea</taxon>
        <taxon>Hypotrichia</taxon>
        <taxon>Euplotida</taxon>
        <taxon>Euplotidae</taxon>
        <taxon>Moneuplotes</taxon>
    </lineage>
</organism>
<dbReference type="EMBL" id="CAMPGE010024592">
    <property type="protein sequence ID" value="CAI2382417.1"/>
    <property type="molecule type" value="Genomic_DNA"/>
</dbReference>
<dbReference type="GO" id="GO:0016020">
    <property type="term" value="C:membrane"/>
    <property type="evidence" value="ECO:0007669"/>
    <property type="project" value="UniProtKB-SubCell"/>
</dbReference>
<comment type="caution">
    <text evidence="9">The sequence shown here is derived from an EMBL/GenBank/DDBJ whole genome shotgun (WGS) entry which is preliminary data.</text>
</comment>
<feature type="region of interest" description="Disordered" evidence="6">
    <location>
        <begin position="1"/>
        <end position="76"/>
    </location>
</feature>
<dbReference type="AlphaFoldDB" id="A0AAD2D6H3"/>
<evidence type="ECO:0000256" key="6">
    <source>
        <dbReference type="SAM" id="MobiDB-lite"/>
    </source>
</evidence>
<evidence type="ECO:0000313" key="9">
    <source>
        <dbReference type="EMBL" id="CAI2382417.1"/>
    </source>
</evidence>
<name>A0AAD2D6H3_EUPCR</name>
<comment type="subcellular location">
    <subcellularLocation>
        <location evidence="1">Membrane</location>
        <topology evidence="1">Peripheral membrane protein</topology>
    </subcellularLocation>
</comment>
<evidence type="ECO:0000256" key="2">
    <source>
        <dbReference type="ARBA" id="ARBA00005975"/>
    </source>
</evidence>
<feature type="compositionally biased region" description="Basic and acidic residues" evidence="6">
    <location>
        <begin position="54"/>
        <end position="65"/>
    </location>
</feature>
<evidence type="ECO:0000256" key="1">
    <source>
        <dbReference type="ARBA" id="ARBA00004170"/>
    </source>
</evidence>
<keyword evidence="5 7" id="KW-0472">Membrane</keyword>
<evidence type="ECO:0000256" key="3">
    <source>
        <dbReference type="ARBA" id="ARBA00022723"/>
    </source>
</evidence>
<sequence length="170" mass="19842">MKSIDSSYEKGNTTTFHLTTGKKDTYESSKPVNPYHDPAEEKVMKIFRTFMDSSPRKDDKKEANKGTKGGDSPKKISINEKIQRSYKYDKKEYVHYNYFKKTLQPVEIDCHFCKKKIKTQVQRRCNLKQVGYCSLLALAGGICMFLPFCMPQCYTVRHYCPKCTRYLGRN</sequence>
<dbReference type="InterPro" id="IPR006629">
    <property type="entry name" value="LITAF"/>
</dbReference>
<evidence type="ECO:0000256" key="4">
    <source>
        <dbReference type="ARBA" id="ARBA00022833"/>
    </source>
</evidence>
<feature type="domain" description="LITAF" evidence="8">
    <location>
        <begin position="90"/>
        <end position="170"/>
    </location>
</feature>
<gene>
    <name evidence="9" type="ORF">ECRASSUSDP1_LOCUS23890</name>
</gene>
<keyword evidence="4" id="KW-0862">Zinc</keyword>
<dbReference type="Proteomes" id="UP001295684">
    <property type="component" value="Unassembled WGS sequence"/>
</dbReference>
<dbReference type="PANTHER" id="PTHR23292:SF6">
    <property type="entry name" value="FI16602P1-RELATED"/>
    <property type="match status" value="1"/>
</dbReference>
<keyword evidence="7" id="KW-0812">Transmembrane</keyword>
<dbReference type="InterPro" id="IPR037519">
    <property type="entry name" value="LITAF_fam"/>
</dbReference>
<keyword evidence="10" id="KW-1185">Reference proteome</keyword>
<evidence type="ECO:0000313" key="10">
    <source>
        <dbReference type="Proteomes" id="UP001295684"/>
    </source>
</evidence>
<feature type="transmembrane region" description="Helical" evidence="7">
    <location>
        <begin position="130"/>
        <end position="148"/>
    </location>
</feature>
<dbReference type="Pfam" id="PF10601">
    <property type="entry name" value="zf-LITAF-like"/>
    <property type="match status" value="1"/>
</dbReference>
<proteinExistence type="inferred from homology"/>
<dbReference type="GO" id="GO:0008270">
    <property type="term" value="F:zinc ion binding"/>
    <property type="evidence" value="ECO:0007669"/>
    <property type="project" value="TreeGrafter"/>
</dbReference>
<keyword evidence="3" id="KW-0479">Metal-binding</keyword>
<accession>A0AAD2D6H3</accession>
<evidence type="ECO:0000259" key="8">
    <source>
        <dbReference type="PROSITE" id="PS51837"/>
    </source>
</evidence>
<reference evidence="9" key="1">
    <citation type="submission" date="2023-07" db="EMBL/GenBank/DDBJ databases">
        <authorList>
            <consortium name="AG Swart"/>
            <person name="Singh M."/>
            <person name="Singh A."/>
            <person name="Seah K."/>
            <person name="Emmerich C."/>
        </authorList>
    </citation>
    <scope>NUCLEOTIDE SEQUENCE</scope>
    <source>
        <strain evidence="9">DP1</strain>
    </source>
</reference>
<keyword evidence="7" id="KW-1133">Transmembrane helix</keyword>
<protein>
    <recommendedName>
        <fullName evidence="8">LITAF domain-containing protein</fullName>
    </recommendedName>
</protein>
<evidence type="ECO:0000256" key="7">
    <source>
        <dbReference type="SAM" id="Phobius"/>
    </source>
</evidence>
<comment type="similarity">
    <text evidence="2">Belongs to the CDIP1/LITAF family.</text>
</comment>
<feature type="compositionally biased region" description="Polar residues" evidence="6">
    <location>
        <begin position="1"/>
        <end position="18"/>
    </location>
</feature>